<dbReference type="PANTHER" id="PTHR11516:SF41">
    <property type="entry name" value="3-METHYL-2-OXOBUTANOATE DEHYDROGENASE SUBUNIT ALPHA"/>
    <property type="match status" value="1"/>
</dbReference>
<gene>
    <name evidence="5" type="ORF">SAMN06265360_1316</name>
</gene>
<name>A0A239A5D6_9PSEU</name>
<dbReference type="GO" id="GO:0000287">
    <property type="term" value="F:magnesium ion binding"/>
    <property type="evidence" value="ECO:0007669"/>
    <property type="project" value="UniProtKB-ARBA"/>
</dbReference>
<dbReference type="InterPro" id="IPR050642">
    <property type="entry name" value="PDH_E1_Alpha_Subunit"/>
</dbReference>
<sequence>MVHAQSALEADAAETALSTADLTQMYRTMRLITSTGEHAVGEVKAGRLKSAFYPVRGLEGACAAMGVAMLTEDQLVSNYRSLGDALAKGASLRSIVAEIYGRADGTSKGKGGAMHIHDQSVGFVTSTGVVGSGIPIAAGLGLAAQLDGAARAVVSVFGDGTTSIGAYHESMNLASLWNLPMVFVCQNNQWAEHTPIAEYAASTDLAARAEAYAMPSLAVDGFDPIATAQQLRTALGRARNGGGPTFVEIKTYRLTGHSGSSDYSYMPTDELAAATERDPAPTFRRWLLDEGVLDEQALAEVDKEVIAEVEDAFAFAQDSPQPAASERYTDVFADEKVVSAL</sequence>
<keyword evidence="6" id="KW-1185">Reference proteome</keyword>
<dbReference type="InterPro" id="IPR001017">
    <property type="entry name" value="DH_E1"/>
</dbReference>
<dbReference type="GO" id="GO:0004739">
    <property type="term" value="F:pyruvate dehydrogenase (acetyl-transferring) activity"/>
    <property type="evidence" value="ECO:0007669"/>
    <property type="project" value="TreeGrafter"/>
</dbReference>
<comment type="cofactor">
    <cofactor evidence="1">
        <name>thiamine diphosphate</name>
        <dbReference type="ChEBI" id="CHEBI:58937"/>
    </cofactor>
</comment>
<dbReference type="EMBL" id="FZNW01000031">
    <property type="protein sequence ID" value="SNR90845.1"/>
    <property type="molecule type" value="Genomic_DNA"/>
</dbReference>
<dbReference type="Gene3D" id="3.40.50.970">
    <property type="match status" value="1"/>
</dbReference>
<keyword evidence="3" id="KW-0786">Thiamine pyrophosphate</keyword>
<dbReference type="AlphaFoldDB" id="A0A239A5D6"/>
<feature type="domain" description="Dehydrogenase E1 component" evidence="4">
    <location>
        <begin position="29"/>
        <end position="324"/>
    </location>
</feature>
<dbReference type="Proteomes" id="UP000198348">
    <property type="component" value="Unassembled WGS sequence"/>
</dbReference>
<evidence type="ECO:0000256" key="1">
    <source>
        <dbReference type="ARBA" id="ARBA00001964"/>
    </source>
</evidence>
<reference evidence="5 6" key="1">
    <citation type="submission" date="2017-06" db="EMBL/GenBank/DDBJ databases">
        <authorList>
            <person name="Kim H.J."/>
            <person name="Triplett B.A."/>
        </authorList>
    </citation>
    <scope>NUCLEOTIDE SEQUENCE [LARGE SCALE GENOMIC DNA]</scope>
    <source>
        <strain evidence="5 6">DSM 45207</strain>
    </source>
</reference>
<evidence type="ECO:0000256" key="3">
    <source>
        <dbReference type="ARBA" id="ARBA00023052"/>
    </source>
</evidence>
<dbReference type="CDD" id="cd02000">
    <property type="entry name" value="TPP_E1_PDC_ADC_BCADC"/>
    <property type="match status" value="1"/>
</dbReference>
<evidence type="ECO:0000256" key="2">
    <source>
        <dbReference type="ARBA" id="ARBA00023002"/>
    </source>
</evidence>
<dbReference type="OrthoDB" id="9766715at2"/>
<evidence type="ECO:0000313" key="5">
    <source>
        <dbReference type="EMBL" id="SNR90845.1"/>
    </source>
</evidence>
<dbReference type="Pfam" id="PF00676">
    <property type="entry name" value="E1_dh"/>
    <property type="match status" value="1"/>
</dbReference>
<keyword evidence="5" id="KW-0670">Pyruvate</keyword>
<dbReference type="GO" id="GO:0006086">
    <property type="term" value="P:pyruvate decarboxylation to acetyl-CoA"/>
    <property type="evidence" value="ECO:0007669"/>
    <property type="project" value="TreeGrafter"/>
</dbReference>
<dbReference type="InterPro" id="IPR029061">
    <property type="entry name" value="THDP-binding"/>
</dbReference>
<dbReference type="SUPFAM" id="SSF52518">
    <property type="entry name" value="Thiamin diphosphate-binding fold (THDP-binding)"/>
    <property type="match status" value="1"/>
</dbReference>
<proteinExistence type="predicted"/>
<keyword evidence="2" id="KW-0560">Oxidoreductase</keyword>
<dbReference type="PANTHER" id="PTHR11516">
    <property type="entry name" value="PYRUVATE DEHYDROGENASE E1 COMPONENT, ALPHA SUBUNIT BACTERIAL AND ORGANELLAR"/>
    <property type="match status" value="1"/>
</dbReference>
<dbReference type="RefSeq" id="WP_089303319.1">
    <property type="nucleotide sequence ID" value="NZ_FZNW01000031.1"/>
</dbReference>
<evidence type="ECO:0000259" key="4">
    <source>
        <dbReference type="Pfam" id="PF00676"/>
    </source>
</evidence>
<protein>
    <submittedName>
        <fullName evidence="5">Pyruvate dehydrogenase E1 component alpha subunit</fullName>
    </submittedName>
</protein>
<evidence type="ECO:0000313" key="6">
    <source>
        <dbReference type="Proteomes" id="UP000198348"/>
    </source>
</evidence>
<accession>A0A239A5D6</accession>
<organism evidence="5 6">
    <name type="scientific">Haloechinothrix alba</name>
    <dbReference type="NCBI Taxonomy" id="664784"/>
    <lineage>
        <taxon>Bacteria</taxon>
        <taxon>Bacillati</taxon>
        <taxon>Actinomycetota</taxon>
        <taxon>Actinomycetes</taxon>
        <taxon>Pseudonocardiales</taxon>
        <taxon>Pseudonocardiaceae</taxon>
        <taxon>Haloechinothrix</taxon>
    </lineage>
</organism>